<evidence type="ECO:0000313" key="2">
    <source>
        <dbReference type="Proteomes" id="UP001217178"/>
    </source>
</evidence>
<proteinExistence type="predicted"/>
<evidence type="ECO:0000313" key="1">
    <source>
        <dbReference type="EMBL" id="MDC9589467.1"/>
    </source>
</evidence>
<organism evidence="1 2">
    <name type="scientific">Xenorhabdus yunnanensis</name>
    <dbReference type="NCBI Taxonomy" id="3025878"/>
    <lineage>
        <taxon>Bacteria</taxon>
        <taxon>Pseudomonadati</taxon>
        <taxon>Pseudomonadota</taxon>
        <taxon>Gammaproteobacteria</taxon>
        <taxon>Enterobacterales</taxon>
        <taxon>Morganellaceae</taxon>
        <taxon>Xenorhabdus</taxon>
    </lineage>
</organism>
<dbReference type="Pfam" id="PF05947">
    <property type="entry name" value="T6SS_TssF"/>
    <property type="match status" value="1"/>
</dbReference>
<dbReference type="Proteomes" id="UP001217178">
    <property type="component" value="Unassembled WGS sequence"/>
</dbReference>
<dbReference type="EMBL" id="JAQRFI010000016">
    <property type="protein sequence ID" value="MDC9589467.1"/>
    <property type="molecule type" value="Genomic_DNA"/>
</dbReference>
<sequence length="51" mass="6152">MKNNKESLYLQELAYLREKAKLMAVEFPHLKPFLSTLHDPDIERLFEGFHY</sequence>
<name>A0ABT5LED3_9GAMM</name>
<comment type="caution">
    <text evidence="1">The sequence shown here is derived from an EMBL/GenBank/DDBJ whole genome shotgun (WGS) entry which is preliminary data.</text>
</comment>
<dbReference type="InterPro" id="IPR010272">
    <property type="entry name" value="T6SS_TssF"/>
</dbReference>
<protein>
    <submittedName>
        <fullName evidence="1">Type VI secretion system baseplate subunit TssF</fullName>
    </submittedName>
</protein>
<reference evidence="1 2" key="1">
    <citation type="submission" date="2023-02" db="EMBL/GenBank/DDBJ databases">
        <title>Entomopathogenic bacteria.</title>
        <authorList>
            <person name="Machado R.A."/>
        </authorList>
    </citation>
    <scope>NUCLEOTIDE SEQUENCE [LARGE SCALE GENOMIC DNA]</scope>
    <source>
        <strain evidence="1 2">XENO-10</strain>
    </source>
</reference>
<keyword evidence="2" id="KW-1185">Reference proteome</keyword>
<gene>
    <name evidence="1" type="ORF">PSI23_09120</name>
</gene>
<accession>A0ABT5LED3</accession>